<feature type="binding site" evidence="4">
    <location>
        <position position="71"/>
    </location>
    <ligand>
        <name>(6R)-10-formyltetrahydrofolate</name>
        <dbReference type="ChEBI" id="CHEBI:195366"/>
    </ligand>
</feature>
<evidence type="ECO:0000256" key="4">
    <source>
        <dbReference type="HAMAP-Rule" id="MF_01930"/>
    </source>
</evidence>
<evidence type="ECO:0000313" key="7">
    <source>
        <dbReference type="Proteomes" id="UP001150259"/>
    </source>
</evidence>
<dbReference type="InterPro" id="IPR004607">
    <property type="entry name" value="GART"/>
</dbReference>
<protein>
    <recommendedName>
        <fullName evidence="4">Phosphoribosylglycinamide formyltransferase</fullName>
        <ecNumber evidence="4">2.1.2.2</ecNumber>
    </recommendedName>
    <alternativeName>
        <fullName evidence="4">5'-phosphoribosylglycinamide transformylase</fullName>
    </alternativeName>
    <alternativeName>
        <fullName evidence="4">GAR transformylase</fullName>
        <shortName evidence="4">GART</shortName>
    </alternativeName>
</protein>
<accession>A0ABT5GMY9</accession>
<feature type="site" description="Raises pKa of active site His" evidence="4">
    <location>
        <position position="149"/>
    </location>
</feature>
<sequence>MTSEAPAPVDIVVLVSGSGTLLQALIDAAADPAYGVRIAAVGADRPCLGIERAERAGIETFVCRPAEFTSRAQWDVALAERLAGLAPRFVVSAGFMRILGARVLAEQTVINTHPALLPSFPGAHGVREALAHGVKVTGTTCHVVDAGVDTGPIIEQRAVAVADDDTEESLHERIKVQEREMLVDVVGRLAREGFTVDGRRVHVGR</sequence>
<comment type="similarity">
    <text evidence="4">Belongs to the GART family.</text>
</comment>
<evidence type="ECO:0000259" key="5">
    <source>
        <dbReference type="Pfam" id="PF00551"/>
    </source>
</evidence>
<gene>
    <name evidence="4 6" type="primary">purN</name>
    <name evidence="6" type="ORF">OO014_18555</name>
</gene>
<dbReference type="HAMAP" id="MF_01930">
    <property type="entry name" value="PurN"/>
    <property type="match status" value="1"/>
</dbReference>
<dbReference type="PANTHER" id="PTHR43369">
    <property type="entry name" value="PHOSPHORIBOSYLGLYCINAMIDE FORMYLTRANSFERASE"/>
    <property type="match status" value="1"/>
</dbReference>
<keyword evidence="3 4" id="KW-0658">Purine biosynthesis</keyword>
<feature type="domain" description="Formyl transferase N-terminal" evidence="5">
    <location>
        <begin position="11"/>
        <end position="186"/>
    </location>
</feature>
<dbReference type="Proteomes" id="UP001150259">
    <property type="component" value="Unassembled WGS sequence"/>
</dbReference>
<feature type="active site" description="Proton donor" evidence="4">
    <location>
        <position position="113"/>
    </location>
</feature>
<dbReference type="RefSeq" id="WP_272463813.1">
    <property type="nucleotide sequence ID" value="NZ_JAPFQL010000124.1"/>
</dbReference>
<dbReference type="GO" id="GO:0004644">
    <property type="term" value="F:phosphoribosylglycinamide formyltransferase activity"/>
    <property type="evidence" value="ECO:0007669"/>
    <property type="project" value="UniProtKB-EC"/>
</dbReference>
<keyword evidence="7" id="KW-1185">Reference proteome</keyword>
<feature type="binding site" evidence="4">
    <location>
        <begin position="96"/>
        <end position="99"/>
    </location>
    <ligand>
        <name>(6R)-10-formyltetrahydrofolate</name>
        <dbReference type="ChEBI" id="CHEBI:195366"/>
    </ligand>
</feature>
<dbReference type="InterPro" id="IPR002376">
    <property type="entry name" value="Formyl_transf_N"/>
</dbReference>
<name>A0ABT5GMY9_9MICO</name>
<dbReference type="EC" id="2.1.2.2" evidence="4"/>
<comment type="caution">
    <text evidence="4">Lacks conserved residue(s) required for the propagation of feature annotation.</text>
</comment>
<dbReference type="NCBIfam" id="TIGR00639">
    <property type="entry name" value="PurN"/>
    <property type="match status" value="1"/>
</dbReference>
<dbReference type="Pfam" id="PF00551">
    <property type="entry name" value="Formyl_trans_N"/>
    <property type="match status" value="1"/>
</dbReference>
<comment type="function">
    <text evidence="4">Catalyzes the transfer of a formyl group from 10-formyltetrahydrofolate to 5-phospho-ribosyl-glycinamide (GAR), producing 5-phospho-ribosyl-N-formylglycinamide (FGAR) and tetrahydrofolate.</text>
</comment>
<evidence type="ECO:0000313" key="6">
    <source>
        <dbReference type="EMBL" id="MDC5699255.1"/>
    </source>
</evidence>
<evidence type="ECO:0000256" key="3">
    <source>
        <dbReference type="ARBA" id="ARBA00022755"/>
    </source>
</evidence>
<evidence type="ECO:0000256" key="2">
    <source>
        <dbReference type="ARBA" id="ARBA00022679"/>
    </source>
</evidence>
<reference evidence="6 7" key="1">
    <citation type="submission" date="2022-11" db="EMBL/GenBank/DDBJ databases">
        <title>Anaerobic phenanthrene biodegradation by a DNRA strain PheN6.</title>
        <authorList>
            <person name="Zhang Z."/>
        </authorList>
    </citation>
    <scope>NUCLEOTIDE SEQUENCE [LARGE SCALE GENOMIC DNA]</scope>
    <source>
        <strain evidence="6 7">PheN6</strain>
    </source>
</reference>
<dbReference type="SUPFAM" id="SSF53328">
    <property type="entry name" value="Formyltransferase"/>
    <property type="match status" value="1"/>
</dbReference>
<comment type="pathway">
    <text evidence="1 4">Purine metabolism; IMP biosynthesis via de novo pathway; N(2)-formyl-N(1)-(5-phospho-D-ribosyl)glycinamide from N(1)-(5-phospho-D-ribosyl)glycinamide (10-formyl THF route): step 1/1.</text>
</comment>
<proteinExistence type="inferred from homology"/>
<dbReference type="Gene3D" id="3.40.50.170">
    <property type="entry name" value="Formyl transferase, N-terminal domain"/>
    <property type="match status" value="1"/>
</dbReference>
<comment type="catalytic activity">
    <reaction evidence="4">
        <text>N(1)-(5-phospho-beta-D-ribosyl)glycinamide + (6R)-10-formyltetrahydrofolate = N(2)-formyl-N(1)-(5-phospho-beta-D-ribosyl)glycinamide + (6S)-5,6,7,8-tetrahydrofolate + H(+)</text>
        <dbReference type="Rhea" id="RHEA:15053"/>
        <dbReference type="ChEBI" id="CHEBI:15378"/>
        <dbReference type="ChEBI" id="CHEBI:57453"/>
        <dbReference type="ChEBI" id="CHEBI:143788"/>
        <dbReference type="ChEBI" id="CHEBI:147286"/>
        <dbReference type="ChEBI" id="CHEBI:195366"/>
        <dbReference type="EC" id="2.1.2.2"/>
    </reaction>
</comment>
<feature type="binding site" evidence="4">
    <location>
        <position position="111"/>
    </location>
    <ligand>
        <name>(6R)-10-formyltetrahydrofolate</name>
        <dbReference type="ChEBI" id="CHEBI:195366"/>
    </ligand>
</feature>
<evidence type="ECO:0000256" key="1">
    <source>
        <dbReference type="ARBA" id="ARBA00005054"/>
    </source>
</evidence>
<keyword evidence="2 4" id="KW-0808">Transferase</keyword>
<comment type="caution">
    <text evidence="6">The sequence shown here is derived from an EMBL/GenBank/DDBJ whole genome shotgun (WGS) entry which is preliminary data.</text>
</comment>
<organism evidence="6 7">
    <name type="scientific">Intrasporangium calvum</name>
    <dbReference type="NCBI Taxonomy" id="53358"/>
    <lineage>
        <taxon>Bacteria</taxon>
        <taxon>Bacillati</taxon>
        <taxon>Actinomycetota</taxon>
        <taxon>Actinomycetes</taxon>
        <taxon>Micrococcales</taxon>
        <taxon>Intrasporangiaceae</taxon>
        <taxon>Intrasporangium</taxon>
    </lineage>
</organism>
<dbReference type="CDD" id="cd08645">
    <property type="entry name" value="FMT_core_GART"/>
    <property type="match status" value="1"/>
</dbReference>
<dbReference type="PANTHER" id="PTHR43369:SF2">
    <property type="entry name" value="PHOSPHORIBOSYLGLYCINAMIDE FORMYLTRANSFERASE"/>
    <property type="match status" value="1"/>
</dbReference>
<dbReference type="InterPro" id="IPR036477">
    <property type="entry name" value="Formyl_transf_N_sf"/>
</dbReference>
<dbReference type="EMBL" id="JAPFQL010000124">
    <property type="protein sequence ID" value="MDC5699255.1"/>
    <property type="molecule type" value="Genomic_DNA"/>
</dbReference>